<evidence type="ECO:0000256" key="4">
    <source>
        <dbReference type="ARBA" id="ARBA00022692"/>
    </source>
</evidence>
<keyword evidence="14" id="KW-1185">Reference proteome</keyword>
<evidence type="ECO:0000256" key="3">
    <source>
        <dbReference type="ARBA" id="ARBA00022452"/>
    </source>
</evidence>
<evidence type="ECO:0000256" key="6">
    <source>
        <dbReference type="ARBA" id="ARBA00023136"/>
    </source>
</evidence>
<keyword evidence="6 8" id="KW-0472">Membrane</keyword>
<comment type="similarity">
    <text evidence="8 9">Belongs to the TonB-dependent receptor family.</text>
</comment>
<evidence type="ECO:0000256" key="5">
    <source>
        <dbReference type="ARBA" id="ARBA00023077"/>
    </source>
</evidence>
<feature type="signal peptide" evidence="10">
    <location>
        <begin position="1"/>
        <end position="20"/>
    </location>
</feature>
<evidence type="ECO:0000256" key="7">
    <source>
        <dbReference type="ARBA" id="ARBA00023237"/>
    </source>
</evidence>
<dbReference type="AlphaFoldDB" id="A0A1Y1CLQ4"/>
<dbReference type="SUPFAM" id="SSF49464">
    <property type="entry name" value="Carboxypeptidase regulatory domain-like"/>
    <property type="match status" value="1"/>
</dbReference>
<dbReference type="GO" id="GO:0009279">
    <property type="term" value="C:cell outer membrane"/>
    <property type="evidence" value="ECO:0007669"/>
    <property type="project" value="UniProtKB-SubCell"/>
</dbReference>
<name>A0A1Y1CLQ4_9BACT</name>
<keyword evidence="4 8" id="KW-0812">Transmembrane</keyword>
<dbReference type="NCBIfam" id="TIGR04057">
    <property type="entry name" value="SusC_RagA_signa"/>
    <property type="match status" value="1"/>
</dbReference>
<dbReference type="OrthoDB" id="9768177at2"/>
<comment type="subcellular location">
    <subcellularLocation>
        <location evidence="1 8">Cell outer membrane</location>
        <topology evidence="1 8">Multi-pass membrane protein</topology>
    </subcellularLocation>
</comment>
<feature type="domain" description="TonB-dependent receptor-like beta-barrel" evidence="11">
    <location>
        <begin position="326"/>
        <end position="950"/>
    </location>
</feature>
<accession>A0A1Y1CLQ4</accession>
<dbReference type="InterPro" id="IPR023997">
    <property type="entry name" value="TonB-dep_OMP_SusC/RagA_CS"/>
</dbReference>
<reference evidence="14" key="2">
    <citation type="journal article" date="2020" name="Antonie Van Leeuwenhoek">
        <title>Labilibaculum antarcticum sp. nov., a novel facultative anaerobic, psychrotorelant bacterium isolated from marine sediment of Antarctica.</title>
        <authorList>
            <person name="Watanabe M."/>
            <person name="Kojima H."/>
            <person name="Fukui M."/>
        </authorList>
    </citation>
    <scope>NUCLEOTIDE SEQUENCE [LARGE SCALE GENOMIC DNA]</scope>
    <source>
        <strain evidence="14">SPP2</strain>
    </source>
</reference>
<dbReference type="InterPro" id="IPR012910">
    <property type="entry name" value="Plug_dom"/>
</dbReference>
<evidence type="ECO:0000256" key="2">
    <source>
        <dbReference type="ARBA" id="ARBA00022448"/>
    </source>
</evidence>
<dbReference type="Pfam" id="PF00593">
    <property type="entry name" value="TonB_dep_Rec_b-barrel"/>
    <property type="match status" value="1"/>
</dbReference>
<dbReference type="InterPro" id="IPR008969">
    <property type="entry name" value="CarboxyPept-like_regulatory"/>
</dbReference>
<feature type="domain" description="TonB-dependent receptor plug" evidence="12">
    <location>
        <begin position="114"/>
        <end position="233"/>
    </location>
</feature>
<keyword evidence="7 8" id="KW-0998">Cell outer membrane</keyword>
<dbReference type="EMBL" id="AP018042">
    <property type="protein sequence ID" value="BAX80973.1"/>
    <property type="molecule type" value="Genomic_DNA"/>
</dbReference>
<protein>
    <submittedName>
        <fullName evidence="13">SusC/RagA family TonB-linked outer membrane protein</fullName>
    </submittedName>
</protein>
<reference evidence="13 14" key="1">
    <citation type="journal article" date="2018" name="Mar. Genomics">
        <title>Complete genome sequence of Marinifilaceae bacterium strain SPP2, isolated from the Antarctic marine sediment.</title>
        <authorList>
            <person name="Watanabe M."/>
            <person name="Kojima H."/>
            <person name="Fukui M."/>
        </authorList>
    </citation>
    <scope>NUCLEOTIDE SEQUENCE [LARGE SCALE GENOMIC DNA]</scope>
    <source>
        <strain evidence="13 14">SPP2</strain>
    </source>
</reference>
<gene>
    <name evidence="13" type="ORF">ALGA_2660</name>
</gene>
<evidence type="ECO:0000313" key="14">
    <source>
        <dbReference type="Proteomes" id="UP000218267"/>
    </source>
</evidence>
<feature type="chain" id="PRO_5012282102" evidence="10">
    <location>
        <begin position="21"/>
        <end position="1000"/>
    </location>
</feature>
<evidence type="ECO:0000256" key="8">
    <source>
        <dbReference type="PROSITE-ProRule" id="PRU01360"/>
    </source>
</evidence>
<dbReference type="InterPro" id="IPR023996">
    <property type="entry name" value="TonB-dep_OMP_SusC/RagA"/>
</dbReference>
<dbReference type="Proteomes" id="UP000218267">
    <property type="component" value="Chromosome"/>
</dbReference>
<dbReference type="InterPro" id="IPR000531">
    <property type="entry name" value="Beta-barrel_TonB"/>
</dbReference>
<evidence type="ECO:0000256" key="1">
    <source>
        <dbReference type="ARBA" id="ARBA00004571"/>
    </source>
</evidence>
<keyword evidence="3 8" id="KW-1134">Transmembrane beta strand</keyword>
<dbReference type="RefSeq" id="WP_096429858.1">
    <property type="nucleotide sequence ID" value="NZ_AP018042.1"/>
</dbReference>
<dbReference type="PROSITE" id="PS52016">
    <property type="entry name" value="TONB_DEPENDENT_REC_3"/>
    <property type="match status" value="1"/>
</dbReference>
<dbReference type="SUPFAM" id="SSF56935">
    <property type="entry name" value="Porins"/>
    <property type="match status" value="1"/>
</dbReference>
<dbReference type="NCBIfam" id="TIGR04056">
    <property type="entry name" value="OMP_RagA_SusC"/>
    <property type="match status" value="1"/>
</dbReference>
<evidence type="ECO:0000256" key="9">
    <source>
        <dbReference type="RuleBase" id="RU003357"/>
    </source>
</evidence>
<dbReference type="InterPro" id="IPR036942">
    <property type="entry name" value="Beta-barrel_TonB_sf"/>
</dbReference>
<dbReference type="Gene3D" id="2.40.170.20">
    <property type="entry name" value="TonB-dependent receptor, beta-barrel domain"/>
    <property type="match status" value="1"/>
</dbReference>
<dbReference type="Gene3D" id="2.170.130.10">
    <property type="entry name" value="TonB-dependent receptor, plug domain"/>
    <property type="match status" value="1"/>
</dbReference>
<evidence type="ECO:0000259" key="12">
    <source>
        <dbReference type="Pfam" id="PF07715"/>
    </source>
</evidence>
<evidence type="ECO:0000313" key="13">
    <source>
        <dbReference type="EMBL" id="BAX80973.1"/>
    </source>
</evidence>
<dbReference type="KEGG" id="mbas:ALGA_2660"/>
<dbReference type="InterPro" id="IPR039426">
    <property type="entry name" value="TonB-dep_rcpt-like"/>
</dbReference>
<dbReference type="Pfam" id="PF07715">
    <property type="entry name" value="Plug"/>
    <property type="match status" value="1"/>
</dbReference>
<dbReference type="Pfam" id="PF13715">
    <property type="entry name" value="CarbopepD_reg_2"/>
    <property type="match status" value="1"/>
</dbReference>
<dbReference type="InterPro" id="IPR037066">
    <property type="entry name" value="Plug_dom_sf"/>
</dbReference>
<proteinExistence type="inferred from homology"/>
<keyword evidence="5 9" id="KW-0798">TonB box</keyword>
<organism evidence="13 14">
    <name type="scientific">Labilibaculum antarcticum</name>
    <dbReference type="NCBI Taxonomy" id="1717717"/>
    <lineage>
        <taxon>Bacteria</taxon>
        <taxon>Pseudomonadati</taxon>
        <taxon>Bacteroidota</taxon>
        <taxon>Bacteroidia</taxon>
        <taxon>Marinilabiliales</taxon>
        <taxon>Marinifilaceae</taxon>
        <taxon>Labilibaculum</taxon>
    </lineage>
</organism>
<keyword evidence="2 8" id="KW-0813">Transport</keyword>
<keyword evidence="10" id="KW-0732">Signal</keyword>
<evidence type="ECO:0000256" key="10">
    <source>
        <dbReference type="SAM" id="SignalP"/>
    </source>
</evidence>
<sequence length="1000" mass="111046">MKKLTFIVCVLMLTFQIVNAQTKQISGTVISADDGMGMPGVSVVIIGTTTGTSTDIDGKYVLSAQSSDVLLFSFVGMVAQEITVGNQSVINVTMKSEIIGMDEIIVVGYGKQIKSEMTGAISKVDVEGLQKVPSPSFETSMQGKTSGVFIQQSTGKLGEGINIRVRGASSLSASNQPLYVVDGVVVTSQDQGGTGNQPTNPISDLNFDDIASIQILKDASAASIYGSRASNGVVIITTKSGGKNKKTVINVNYSVSIAKETNRLDMLNTQEYVELLGEGMDNSGWALSDGMNGEESILDWGGFASIEETADTDWQDEMFRTAVSSNYNISASGGNEKTRFYSGLSYSDQQGILIDNDFKRISARLNLDHQISDKIDFGIKFNFVRSVLDRVSDDNAFSTPTQLIAQAPYFPAFDDSGEPFADTFYFNSLLASRYNYYETLVYRTFVNAYITCDILPELSFKSVFGADNLIQREDQYWSRRTDDGQPAGKSYLRNVNMLNYSFDNYFTYSKDFNENHSLEVVLGTSIQKAERFVSRVGGKSFPSDEFQTIASAAENDDFYSDKTEFSYLSYFSRLNYKFMDKYLATLSYRVDGSSKFGEDNRYGGFYAGSLGWIISKEDFLLDSPVVSFLKVRGSYGITGNSEIGNFPSRGLFSGTRYAGNSAIEPTQLANAKLQWEKTAQTDIGIDFGLFNNRINGEFDYYYKKTTDLLLDRLLPYTSGYSSIAENVGELENKGVEITLNTNNLIGDFTWSTSFNISFNKNEVTKLIDPIQRNVNRVMVGEPIGVFYIKKYAGVDPDNGDALYFIEDGSDETTNDYGLAEDIIVGDPNPDFFGGLDNTFSYKGFDARIFFQFVYGNDIYNDAGRFMSANGDWVDNQTRDQLKRWQQPGDITDIPQARFGDSNGTRTSSRWISDGSYIRLKDLTLGYTLPKKLAQKINVNKVRIYFTGQNLWTYTDFKGWDPEVSAPGSNRTQLSTNIQQGVDYYSTPQAKTYMFGVNLSF</sequence>
<evidence type="ECO:0000259" key="11">
    <source>
        <dbReference type="Pfam" id="PF00593"/>
    </source>
</evidence>